<dbReference type="GO" id="GO:0043165">
    <property type="term" value="P:Gram-negative-bacterium-type cell outer membrane assembly"/>
    <property type="evidence" value="ECO:0007669"/>
    <property type="project" value="UniProtKB-UniRule"/>
</dbReference>
<protein>
    <recommendedName>
        <fullName evidence="4">Lipopolysaccharide export system protein LptA</fullName>
    </recommendedName>
</protein>
<organism evidence="6 7">
    <name type="scientific">Ideonella livida</name>
    <dbReference type="NCBI Taxonomy" id="2707176"/>
    <lineage>
        <taxon>Bacteria</taxon>
        <taxon>Pseudomonadati</taxon>
        <taxon>Pseudomonadota</taxon>
        <taxon>Betaproteobacteria</taxon>
        <taxon>Burkholderiales</taxon>
        <taxon>Sphaerotilaceae</taxon>
        <taxon>Ideonella</taxon>
    </lineage>
</organism>
<sequence precursor="true">MTPHRSLLLSAPLLLLACAAQAERADRLQPMVVESDGQQAATVDLARKITVVSGHVLITQGTLKVQADRVEVREVAAGRYTALATGQAGEPARYRQKRDRPDEVLEAQAERIEIDGQAERTRFSGTAQLRILRNGVVSDEASAAVIVYDQKTDTLVFEGGERSAARPESGRARLVFTPRQEAASAPAGAGK</sequence>
<dbReference type="GO" id="GO:0017089">
    <property type="term" value="F:glycolipid transfer activity"/>
    <property type="evidence" value="ECO:0007669"/>
    <property type="project" value="TreeGrafter"/>
</dbReference>
<name>A0A7C9PJL1_9BURK</name>
<dbReference type="PANTHER" id="PTHR36504:SF1">
    <property type="entry name" value="LIPOPOLYSACCHARIDE EXPORT SYSTEM PROTEIN LPTA"/>
    <property type="match status" value="1"/>
</dbReference>
<dbReference type="AlphaFoldDB" id="A0A7C9PJL1"/>
<comment type="subunit">
    <text evidence="4">Component of the lipopolysaccharide transport and assembly complex.</text>
</comment>
<keyword evidence="1 4" id="KW-0813">Transport</keyword>
<feature type="chain" id="PRO_5029070677" description="Lipopolysaccharide export system protein LptA" evidence="4">
    <location>
        <begin position="23"/>
        <end position="191"/>
    </location>
</feature>
<dbReference type="EMBL" id="JAAGOH010000037">
    <property type="protein sequence ID" value="NDY93508.1"/>
    <property type="molecule type" value="Genomic_DNA"/>
</dbReference>
<evidence type="ECO:0000256" key="3">
    <source>
        <dbReference type="ARBA" id="ARBA00022764"/>
    </source>
</evidence>
<dbReference type="InterPro" id="IPR052037">
    <property type="entry name" value="LPS_export_LptA"/>
</dbReference>
<dbReference type="InterPro" id="IPR005653">
    <property type="entry name" value="OstA-like_N"/>
</dbReference>
<proteinExistence type="inferred from homology"/>
<evidence type="ECO:0000256" key="1">
    <source>
        <dbReference type="ARBA" id="ARBA00022448"/>
    </source>
</evidence>
<evidence type="ECO:0000313" key="6">
    <source>
        <dbReference type="EMBL" id="NDY93508.1"/>
    </source>
</evidence>
<evidence type="ECO:0000313" key="7">
    <source>
        <dbReference type="Proteomes" id="UP000484255"/>
    </source>
</evidence>
<comment type="subcellular location">
    <subcellularLocation>
        <location evidence="4">Periplasm</location>
    </subcellularLocation>
</comment>
<dbReference type="HAMAP" id="MF_01914">
    <property type="entry name" value="LPS_assembly_LptA"/>
    <property type="match status" value="1"/>
</dbReference>
<evidence type="ECO:0000256" key="2">
    <source>
        <dbReference type="ARBA" id="ARBA00022729"/>
    </source>
</evidence>
<evidence type="ECO:0000256" key="4">
    <source>
        <dbReference type="HAMAP-Rule" id="MF_01914"/>
    </source>
</evidence>
<dbReference type="RefSeq" id="WP_163459545.1">
    <property type="nucleotide sequence ID" value="NZ_JAAGOH010000037.1"/>
</dbReference>
<feature type="signal peptide" evidence="4">
    <location>
        <begin position="1"/>
        <end position="22"/>
    </location>
</feature>
<keyword evidence="7" id="KW-1185">Reference proteome</keyword>
<dbReference type="PROSITE" id="PS51257">
    <property type="entry name" value="PROKAR_LIPOPROTEIN"/>
    <property type="match status" value="1"/>
</dbReference>
<dbReference type="Pfam" id="PF03968">
    <property type="entry name" value="LptD_N"/>
    <property type="match status" value="1"/>
</dbReference>
<dbReference type="PANTHER" id="PTHR36504">
    <property type="entry name" value="LIPOPOLYSACCHARIDE EXPORT SYSTEM PROTEIN LPTA"/>
    <property type="match status" value="1"/>
</dbReference>
<dbReference type="Gene3D" id="2.60.450.10">
    <property type="entry name" value="Lipopolysaccharide (LPS) transport protein A like domain"/>
    <property type="match status" value="1"/>
</dbReference>
<keyword evidence="2 4" id="KW-0732">Signal</keyword>
<dbReference type="GO" id="GO:0015920">
    <property type="term" value="P:lipopolysaccharide transport"/>
    <property type="evidence" value="ECO:0007669"/>
    <property type="project" value="UniProtKB-UniRule"/>
</dbReference>
<keyword evidence="3 4" id="KW-0574">Periplasm</keyword>
<evidence type="ECO:0000259" key="5">
    <source>
        <dbReference type="Pfam" id="PF03968"/>
    </source>
</evidence>
<feature type="domain" description="Organic solvent tolerance-like N-terminal" evidence="5">
    <location>
        <begin position="41"/>
        <end position="153"/>
    </location>
</feature>
<dbReference type="GO" id="GO:0009279">
    <property type="term" value="C:cell outer membrane"/>
    <property type="evidence" value="ECO:0007669"/>
    <property type="project" value="TreeGrafter"/>
</dbReference>
<comment type="function">
    <text evidence="4">Involved in the assembly of lipopolysaccharide (LPS). Required for the translocation of LPS from the inner membrane to the outer membrane.</text>
</comment>
<dbReference type="Proteomes" id="UP000484255">
    <property type="component" value="Unassembled WGS sequence"/>
</dbReference>
<dbReference type="GO" id="GO:0001530">
    <property type="term" value="F:lipopolysaccharide binding"/>
    <property type="evidence" value="ECO:0007669"/>
    <property type="project" value="InterPro"/>
</dbReference>
<reference evidence="6 7" key="1">
    <citation type="submission" date="2020-02" db="EMBL/GenBank/DDBJ databases">
        <title>Ideonella bacterium strain TBM-1.</title>
        <authorList>
            <person name="Chen W.-M."/>
        </authorList>
    </citation>
    <scope>NUCLEOTIDE SEQUENCE [LARGE SCALE GENOMIC DNA]</scope>
    <source>
        <strain evidence="6 7">TBM-1</strain>
    </source>
</reference>
<comment type="similarity">
    <text evidence="4">Belongs to the LptA family.</text>
</comment>
<gene>
    <name evidence="4 6" type="primary">lptA</name>
    <name evidence="6" type="ORF">G3A44_20150</name>
</gene>
<dbReference type="NCBIfam" id="TIGR03002">
    <property type="entry name" value="outer_YhbN_LptA"/>
    <property type="match status" value="1"/>
</dbReference>
<accession>A0A7C9PJL1</accession>
<comment type="caution">
    <text evidence="6">The sequence shown here is derived from an EMBL/GenBank/DDBJ whole genome shotgun (WGS) entry which is preliminary data.</text>
</comment>
<dbReference type="InterPro" id="IPR014340">
    <property type="entry name" value="LptA"/>
</dbReference>
<dbReference type="GO" id="GO:0030288">
    <property type="term" value="C:outer membrane-bounded periplasmic space"/>
    <property type="evidence" value="ECO:0007669"/>
    <property type="project" value="TreeGrafter"/>
</dbReference>